<dbReference type="Proteomes" id="UP000437970">
    <property type="component" value="Unassembled WGS sequence"/>
</dbReference>
<organism evidence="11 12">
    <name type="scientific">Pseudomonas helleri</name>
    <dbReference type="NCBI Taxonomy" id="1608996"/>
    <lineage>
        <taxon>Bacteria</taxon>
        <taxon>Pseudomonadati</taxon>
        <taxon>Pseudomonadota</taxon>
        <taxon>Gammaproteobacteria</taxon>
        <taxon>Pseudomonadales</taxon>
        <taxon>Pseudomonadaceae</taxon>
        <taxon>Pseudomonas</taxon>
    </lineage>
</organism>
<dbReference type="PANTHER" id="PTHR34047">
    <property type="entry name" value="NUCLEAR INTRON MATURASE 1, MITOCHONDRIAL-RELATED"/>
    <property type="match status" value="1"/>
</dbReference>
<evidence type="ECO:0000256" key="2">
    <source>
        <dbReference type="ARBA" id="ARBA00022679"/>
    </source>
</evidence>
<name>A0A7X1Y1P3_9PSED</name>
<dbReference type="InterPro" id="IPR000477">
    <property type="entry name" value="RT_dom"/>
</dbReference>
<evidence type="ECO:0000256" key="5">
    <source>
        <dbReference type="ARBA" id="ARBA00022842"/>
    </source>
</evidence>
<proteinExistence type="inferred from homology"/>
<keyword evidence="3" id="KW-0548">Nucleotidyltransferase</keyword>
<dbReference type="EC" id="2.7.7.49" evidence="1"/>
<dbReference type="InterPro" id="IPR051083">
    <property type="entry name" value="GrpII_Intron_Splice-Mob/Def"/>
</dbReference>
<evidence type="ECO:0000313" key="11">
    <source>
        <dbReference type="EMBL" id="MQU28751.1"/>
    </source>
</evidence>
<dbReference type="PRINTS" id="PR00866">
    <property type="entry name" value="RNADNAPOLMS"/>
</dbReference>
<comment type="catalytic activity">
    <reaction evidence="9">
        <text>DNA(n) + a 2'-deoxyribonucleoside 5'-triphosphate = DNA(n+1) + diphosphate</text>
        <dbReference type="Rhea" id="RHEA:22508"/>
        <dbReference type="Rhea" id="RHEA-COMP:17339"/>
        <dbReference type="Rhea" id="RHEA-COMP:17340"/>
        <dbReference type="ChEBI" id="CHEBI:33019"/>
        <dbReference type="ChEBI" id="CHEBI:61560"/>
        <dbReference type="ChEBI" id="CHEBI:173112"/>
        <dbReference type="EC" id="2.7.7.49"/>
    </reaction>
</comment>
<evidence type="ECO:0000259" key="10">
    <source>
        <dbReference type="PROSITE" id="PS50878"/>
    </source>
</evidence>
<dbReference type="Pfam" id="PF00078">
    <property type="entry name" value="RVT_1"/>
    <property type="match status" value="1"/>
</dbReference>
<keyword evidence="5" id="KW-0460">Magnesium</keyword>
<evidence type="ECO:0000256" key="3">
    <source>
        <dbReference type="ARBA" id="ARBA00022695"/>
    </source>
</evidence>
<keyword evidence="4" id="KW-0479">Metal-binding</keyword>
<feature type="domain" description="Reverse transcriptase" evidence="10">
    <location>
        <begin position="19"/>
        <end position="229"/>
    </location>
</feature>
<dbReference type="PANTHER" id="PTHR34047:SF7">
    <property type="entry name" value="RNA-DIRECTED DNA POLYMERASE"/>
    <property type="match status" value="1"/>
</dbReference>
<evidence type="ECO:0000256" key="6">
    <source>
        <dbReference type="ARBA" id="ARBA00022918"/>
    </source>
</evidence>
<comment type="caution">
    <text evidence="11">The sequence shown here is derived from an EMBL/GenBank/DDBJ whole genome shotgun (WGS) entry which is preliminary data.</text>
</comment>
<evidence type="ECO:0000256" key="4">
    <source>
        <dbReference type="ARBA" id="ARBA00022723"/>
    </source>
</evidence>
<dbReference type="InterPro" id="IPR000123">
    <property type="entry name" value="Reverse_transcriptase_msDNA"/>
</dbReference>
<dbReference type="CDD" id="cd03487">
    <property type="entry name" value="RT_Bac_retron_II"/>
    <property type="match status" value="1"/>
</dbReference>
<dbReference type="SUPFAM" id="SSF56672">
    <property type="entry name" value="DNA/RNA polymerases"/>
    <property type="match status" value="1"/>
</dbReference>
<dbReference type="GO" id="GO:0046872">
    <property type="term" value="F:metal ion binding"/>
    <property type="evidence" value="ECO:0007669"/>
    <property type="project" value="UniProtKB-KW"/>
</dbReference>
<comment type="similarity">
    <text evidence="8">Belongs to the bacterial reverse transcriptase family.</text>
</comment>
<evidence type="ECO:0000256" key="9">
    <source>
        <dbReference type="ARBA" id="ARBA00048173"/>
    </source>
</evidence>
<dbReference type="GO" id="GO:0051607">
    <property type="term" value="P:defense response to virus"/>
    <property type="evidence" value="ECO:0007669"/>
    <property type="project" value="UniProtKB-KW"/>
</dbReference>
<keyword evidence="6 11" id="KW-0695">RNA-directed DNA polymerase</keyword>
<dbReference type="GO" id="GO:0003964">
    <property type="term" value="F:RNA-directed DNA polymerase activity"/>
    <property type="evidence" value="ECO:0007669"/>
    <property type="project" value="UniProtKB-KW"/>
</dbReference>
<keyword evidence="2" id="KW-0808">Transferase</keyword>
<accession>A0A7X1Y1P3</accession>
<evidence type="ECO:0000256" key="7">
    <source>
        <dbReference type="ARBA" id="ARBA00023118"/>
    </source>
</evidence>
<sequence>MQIDSHVHMLLGISTEEDLSVLSRIIASPSSFYREFKIPKKSGGTRTISSPYPSLAIIQSNILNNLFLPFEANSSAYAYVKGKNAIDHARIHVNGRELLKLDIKDFFPSISRQMVFEALQRNGAKADVCFYTSLICILDNGLPQGACTSPALSNLVFSPIDVRLTGLANFFGLKYSRYADDLAFSGEFIPRDLASLVGEILLEYDFHLNNKKTQLKLAGRKKIVTGVSISSGQVRAPKSFKRKLRAQIYELEKNIGSLARLPDFDPLIYERLIGRINYLLQIEPENNYAKLKKAYLSKCHQDFLGLVDEQIISEFV</sequence>
<dbReference type="InterPro" id="IPR043502">
    <property type="entry name" value="DNA/RNA_pol_sf"/>
</dbReference>
<dbReference type="EMBL" id="WIVW01000039">
    <property type="protein sequence ID" value="MQU28751.1"/>
    <property type="molecule type" value="Genomic_DNA"/>
</dbReference>
<dbReference type="PROSITE" id="PS50878">
    <property type="entry name" value="RT_POL"/>
    <property type="match status" value="1"/>
</dbReference>
<evidence type="ECO:0000256" key="1">
    <source>
        <dbReference type="ARBA" id="ARBA00012493"/>
    </source>
</evidence>
<evidence type="ECO:0000313" key="12">
    <source>
        <dbReference type="Proteomes" id="UP000437970"/>
    </source>
</evidence>
<keyword evidence="7" id="KW-0051">Antiviral defense</keyword>
<dbReference type="GO" id="GO:0003723">
    <property type="term" value="F:RNA binding"/>
    <property type="evidence" value="ECO:0007669"/>
    <property type="project" value="InterPro"/>
</dbReference>
<protein>
    <recommendedName>
        <fullName evidence="1">RNA-directed DNA polymerase</fullName>
        <ecNumber evidence="1">2.7.7.49</ecNumber>
    </recommendedName>
</protein>
<dbReference type="AlphaFoldDB" id="A0A7X1Y1P3"/>
<gene>
    <name evidence="11" type="ORF">GHO29_19985</name>
</gene>
<reference evidence="11 12" key="1">
    <citation type="submission" date="2019-10" db="EMBL/GenBank/DDBJ databases">
        <title>Evaluation of single-gene subtyping targets for Pseudomonas.</title>
        <authorList>
            <person name="Reichler S.J."/>
            <person name="Orsi R.H."/>
            <person name="Wiedmann M."/>
            <person name="Martin N.H."/>
            <person name="Murphy S.I."/>
        </authorList>
    </citation>
    <scope>NUCLEOTIDE SEQUENCE [LARGE SCALE GENOMIC DNA]</scope>
    <source>
        <strain evidence="11 12">FSL R10-1984</strain>
    </source>
</reference>
<evidence type="ECO:0000256" key="8">
    <source>
        <dbReference type="ARBA" id="ARBA00034120"/>
    </source>
</evidence>